<dbReference type="Gene3D" id="3.20.20.70">
    <property type="entry name" value="Aldolase class I"/>
    <property type="match status" value="1"/>
</dbReference>
<dbReference type="InterPro" id="IPR034291">
    <property type="entry name" value="TMP_synthase"/>
</dbReference>
<dbReference type="InterPro" id="IPR013785">
    <property type="entry name" value="Aldolase_TIM"/>
</dbReference>
<comment type="caution">
    <text evidence="9">Lacks conserved residue(s) required for the propagation of feature annotation.</text>
</comment>
<dbReference type="InterPro" id="IPR022998">
    <property type="entry name" value="ThiamineP_synth_TenI"/>
</dbReference>
<evidence type="ECO:0000256" key="3">
    <source>
        <dbReference type="ARBA" id="ARBA00022723"/>
    </source>
</evidence>
<comment type="catalytic activity">
    <reaction evidence="6 9 10">
        <text>4-methyl-5-(2-phosphooxyethyl)-thiazole + 4-amino-2-methyl-5-(diphosphooxymethyl)pyrimidine + H(+) = thiamine phosphate + diphosphate</text>
        <dbReference type="Rhea" id="RHEA:22328"/>
        <dbReference type="ChEBI" id="CHEBI:15378"/>
        <dbReference type="ChEBI" id="CHEBI:33019"/>
        <dbReference type="ChEBI" id="CHEBI:37575"/>
        <dbReference type="ChEBI" id="CHEBI:57841"/>
        <dbReference type="ChEBI" id="CHEBI:58296"/>
        <dbReference type="EC" id="2.5.1.3"/>
    </reaction>
</comment>
<keyword evidence="5 9" id="KW-0784">Thiamine biosynthesis</keyword>
<gene>
    <name evidence="9 13" type="primary">thiE</name>
    <name evidence="13" type="ORF">GCM10023337_01410</name>
</gene>
<evidence type="ECO:0000313" key="14">
    <source>
        <dbReference type="Proteomes" id="UP001500227"/>
    </source>
</evidence>
<comment type="pathway">
    <text evidence="1 9 11">Cofactor biosynthesis; thiamine diphosphate biosynthesis; thiamine phosphate from 4-amino-2-methyl-5-diphosphomethylpyrimidine and 4-methyl-5-(2-phosphoethyl)-thiazole: step 1/1.</text>
</comment>
<dbReference type="SUPFAM" id="SSF51391">
    <property type="entry name" value="Thiamin phosphate synthase"/>
    <property type="match status" value="1"/>
</dbReference>
<feature type="domain" description="Thiamine phosphate synthase/TenI" evidence="12">
    <location>
        <begin position="13"/>
        <end position="200"/>
    </location>
</feature>
<comment type="cofactor">
    <cofactor evidence="9">
        <name>Mg(2+)</name>
        <dbReference type="ChEBI" id="CHEBI:18420"/>
    </cofactor>
    <text evidence="9">Binds 1 Mg(2+) ion per subunit.</text>
</comment>
<protein>
    <recommendedName>
        <fullName evidence="9">Thiamine-phosphate synthase</fullName>
        <shortName evidence="9">TP synthase</shortName>
        <shortName evidence="9">TPS</shortName>
        <ecNumber evidence="9">2.5.1.3</ecNumber>
    </recommendedName>
    <alternativeName>
        <fullName evidence="9">Thiamine-phosphate pyrophosphorylase</fullName>
        <shortName evidence="9">TMP pyrophosphorylase</shortName>
        <shortName evidence="9">TMP-PPase</shortName>
    </alternativeName>
</protein>
<comment type="caution">
    <text evidence="13">The sequence shown here is derived from an EMBL/GenBank/DDBJ whole genome shotgun (WGS) entry which is preliminary data.</text>
</comment>
<feature type="binding site" evidence="9">
    <location>
        <position position="74"/>
    </location>
    <ligand>
        <name>4-amino-2-methyl-5-(diphosphooxymethyl)pyrimidine</name>
        <dbReference type="ChEBI" id="CHEBI:57841"/>
    </ligand>
</feature>
<evidence type="ECO:0000256" key="10">
    <source>
        <dbReference type="RuleBase" id="RU003826"/>
    </source>
</evidence>
<comment type="catalytic activity">
    <reaction evidence="7 9 10">
        <text>2-(2-carboxy-4-methylthiazol-5-yl)ethyl phosphate + 4-amino-2-methyl-5-(diphosphooxymethyl)pyrimidine + 2 H(+) = thiamine phosphate + CO2 + diphosphate</text>
        <dbReference type="Rhea" id="RHEA:47848"/>
        <dbReference type="ChEBI" id="CHEBI:15378"/>
        <dbReference type="ChEBI" id="CHEBI:16526"/>
        <dbReference type="ChEBI" id="CHEBI:33019"/>
        <dbReference type="ChEBI" id="CHEBI:37575"/>
        <dbReference type="ChEBI" id="CHEBI:57841"/>
        <dbReference type="ChEBI" id="CHEBI:62890"/>
        <dbReference type="EC" id="2.5.1.3"/>
    </reaction>
</comment>
<dbReference type="PANTHER" id="PTHR20857:SF15">
    <property type="entry name" value="THIAMINE-PHOSPHATE SYNTHASE"/>
    <property type="match status" value="1"/>
</dbReference>
<comment type="function">
    <text evidence="9">Condenses 4-methyl-5-(beta-hydroxyethyl)thiazole monophosphate (THZ-P) and 2-methyl-4-amino-5-hydroxymethyl pyrimidine pyrophosphate (HMP-PP) to form thiamine monophosphate (TMP).</text>
</comment>
<evidence type="ECO:0000256" key="9">
    <source>
        <dbReference type="HAMAP-Rule" id="MF_00097"/>
    </source>
</evidence>
<feature type="binding site" evidence="9">
    <location>
        <begin position="197"/>
        <end position="198"/>
    </location>
    <ligand>
        <name>2-[(2R,5Z)-2-carboxy-4-methylthiazol-5(2H)-ylidene]ethyl phosphate</name>
        <dbReference type="ChEBI" id="CHEBI:62899"/>
    </ligand>
</feature>
<evidence type="ECO:0000259" key="12">
    <source>
        <dbReference type="Pfam" id="PF02581"/>
    </source>
</evidence>
<dbReference type="CDD" id="cd00564">
    <property type="entry name" value="TMP_TenI"/>
    <property type="match status" value="1"/>
</dbReference>
<evidence type="ECO:0000313" key="13">
    <source>
        <dbReference type="EMBL" id="GAA5084149.1"/>
    </source>
</evidence>
<keyword evidence="3 9" id="KW-0479">Metal-binding</keyword>
<dbReference type="RefSeq" id="WP_345368891.1">
    <property type="nucleotide sequence ID" value="NZ_BAABKD010000001.1"/>
</dbReference>
<evidence type="ECO:0000256" key="2">
    <source>
        <dbReference type="ARBA" id="ARBA00022679"/>
    </source>
</evidence>
<keyword evidence="14" id="KW-1185">Reference proteome</keyword>
<feature type="binding site" evidence="9">
    <location>
        <position position="177"/>
    </location>
    <ligand>
        <name>2-[(2R,5Z)-2-carboxy-4-methylthiazol-5(2H)-ylidene]ethyl phosphate</name>
        <dbReference type="ChEBI" id="CHEBI:62899"/>
    </ligand>
</feature>
<organism evidence="13 14">
    <name type="scientific">Paenalcaligenes hermetiae</name>
    <dbReference type="NCBI Taxonomy" id="1157987"/>
    <lineage>
        <taxon>Bacteria</taxon>
        <taxon>Pseudomonadati</taxon>
        <taxon>Pseudomonadota</taxon>
        <taxon>Betaproteobacteria</taxon>
        <taxon>Burkholderiales</taxon>
        <taxon>Alcaligenaceae</taxon>
        <taxon>Paenalcaligenes</taxon>
    </lineage>
</organism>
<dbReference type="Proteomes" id="UP001500227">
    <property type="component" value="Unassembled WGS sequence"/>
</dbReference>
<dbReference type="EMBL" id="BAABKD010000001">
    <property type="protein sequence ID" value="GAA5084149.1"/>
    <property type="molecule type" value="Genomic_DNA"/>
</dbReference>
<comment type="similarity">
    <text evidence="9 10">Belongs to the thiamine-phosphate synthase family.</text>
</comment>
<feature type="binding site" evidence="9">
    <location>
        <begin position="42"/>
        <end position="46"/>
    </location>
    <ligand>
        <name>4-amino-2-methyl-5-(diphosphooxymethyl)pyrimidine</name>
        <dbReference type="ChEBI" id="CHEBI:57841"/>
    </ligand>
</feature>
<proteinExistence type="inferred from homology"/>
<comment type="catalytic activity">
    <reaction evidence="8 9 10">
        <text>2-[(2R,5Z)-2-carboxy-4-methylthiazol-5(2H)-ylidene]ethyl phosphate + 4-amino-2-methyl-5-(diphosphooxymethyl)pyrimidine + 2 H(+) = thiamine phosphate + CO2 + diphosphate</text>
        <dbReference type="Rhea" id="RHEA:47844"/>
        <dbReference type="ChEBI" id="CHEBI:15378"/>
        <dbReference type="ChEBI" id="CHEBI:16526"/>
        <dbReference type="ChEBI" id="CHEBI:33019"/>
        <dbReference type="ChEBI" id="CHEBI:37575"/>
        <dbReference type="ChEBI" id="CHEBI:57841"/>
        <dbReference type="ChEBI" id="CHEBI:62899"/>
        <dbReference type="EC" id="2.5.1.3"/>
    </reaction>
</comment>
<reference evidence="14" key="1">
    <citation type="journal article" date="2019" name="Int. J. Syst. Evol. Microbiol.">
        <title>The Global Catalogue of Microorganisms (GCM) 10K type strain sequencing project: providing services to taxonomists for standard genome sequencing and annotation.</title>
        <authorList>
            <consortium name="The Broad Institute Genomics Platform"/>
            <consortium name="The Broad Institute Genome Sequencing Center for Infectious Disease"/>
            <person name="Wu L."/>
            <person name="Ma J."/>
        </authorList>
    </citation>
    <scope>NUCLEOTIDE SEQUENCE [LARGE SCALE GENOMIC DNA]</scope>
    <source>
        <strain evidence="14">JCM 18423</strain>
    </source>
</reference>
<evidence type="ECO:0000256" key="1">
    <source>
        <dbReference type="ARBA" id="ARBA00005165"/>
    </source>
</evidence>
<keyword evidence="4 9" id="KW-0460">Magnesium</keyword>
<sequence length="219" mass="23996">MTASLPLRFPRGLYGITPEWEDTARLLDAIRAAYDGGMQVLQWRRKLAPTALHHQQRQAVQTLCQQLGLPLIINDDWQSARELGVAGAHLGREDGELRHARAGLAPQQWLGSSCYDRLDLAEQALQIGVDYVAFGAVYPSQVKPNAPRATLTVLQQGRALCERFAQNERAAVVAIGGITSTNAAPLIEAGVDSIAVISSLFEAEDIYTEARAFSRLFQM</sequence>
<feature type="binding site" evidence="9">
    <location>
        <position position="94"/>
    </location>
    <ligand>
        <name>Mg(2+)</name>
        <dbReference type="ChEBI" id="CHEBI:18420"/>
    </ligand>
</feature>
<feature type="binding site" evidence="9">
    <location>
        <position position="143"/>
    </location>
    <ligand>
        <name>4-amino-2-methyl-5-(diphosphooxymethyl)pyrimidine</name>
        <dbReference type="ChEBI" id="CHEBI:57841"/>
    </ligand>
</feature>
<dbReference type="EC" id="2.5.1.3" evidence="9"/>
<dbReference type="InterPro" id="IPR036206">
    <property type="entry name" value="ThiamineP_synth_sf"/>
</dbReference>
<dbReference type="PANTHER" id="PTHR20857">
    <property type="entry name" value="THIAMINE-PHOSPHATE PYROPHOSPHORYLASE"/>
    <property type="match status" value="1"/>
</dbReference>
<evidence type="ECO:0000256" key="6">
    <source>
        <dbReference type="ARBA" id="ARBA00047334"/>
    </source>
</evidence>
<name>A0ABP9LRR1_9BURK</name>
<evidence type="ECO:0000256" key="11">
    <source>
        <dbReference type="RuleBase" id="RU004253"/>
    </source>
</evidence>
<accession>A0ABP9LRR1</accession>
<dbReference type="Pfam" id="PF02581">
    <property type="entry name" value="TMP-TENI"/>
    <property type="match status" value="1"/>
</dbReference>
<dbReference type="HAMAP" id="MF_00097">
    <property type="entry name" value="TMP_synthase"/>
    <property type="match status" value="1"/>
</dbReference>
<dbReference type="NCBIfam" id="TIGR00693">
    <property type="entry name" value="thiE"/>
    <property type="match status" value="1"/>
</dbReference>
<evidence type="ECO:0000256" key="5">
    <source>
        <dbReference type="ARBA" id="ARBA00022977"/>
    </source>
</evidence>
<evidence type="ECO:0000256" key="8">
    <source>
        <dbReference type="ARBA" id="ARBA00047883"/>
    </source>
</evidence>
<feature type="binding site" evidence="9">
    <location>
        <position position="75"/>
    </location>
    <ligand>
        <name>Mg(2+)</name>
        <dbReference type="ChEBI" id="CHEBI:18420"/>
    </ligand>
</feature>
<feature type="binding site" evidence="9">
    <location>
        <position position="113"/>
    </location>
    <ligand>
        <name>4-amino-2-methyl-5-(diphosphooxymethyl)pyrimidine</name>
        <dbReference type="ChEBI" id="CHEBI:57841"/>
    </ligand>
</feature>
<keyword evidence="2 9" id="KW-0808">Transferase</keyword>
<evidence type="ECO:0000256" key="4">
    <source>
        <dbReference type="ARBA" id="ARBA00022842"/>
    </source>
</evidence>
<evidence type="ECO:0000256" key="7">
    <source>
        <dbReference type="ARBA" id="ARBA00047851"/>
    </source>
</evidence>